<dbReference type="InterPro" id="IPR001544">
    <property type="entry name" value="Aminotrans_IV"/>
</dbReference>
<dbReference type="InterPro" id="IPR036038">
    <property type="entry name" value="Aminotransferase-like"/>
</dbReference>
<dbReference type="SUPFAM" id="SSF56322">
    <property type="entry name" value="ADC synthase"/>
    <property type="match status" value="1"/>
</dbReference>
<dbReference type="InterPro" id="IPR043132">
    <property type="entry name" value="BCAT-like_C"/>
</dbReference>
<sequence length="598" mass="65603">MPATEIDFPDPHDASAPRLQVRFDGEPLRVWQAHRPDEVHAVLQAVEDAARAGRWCVGGLAYEAAVAFDPAFCTHAPEAGLPLAWFAEYAAPLDGACAVRRGTGDAEPAHIHWHAGAHDEQARGAFEHALARIHAAIAAGECYQINYTAPLHGRLFGSRETLFEALKSAQPDGYVASMSWDGEQILSLSPELFFDWDGDALLTRPMKGTAPRGASPEEDSARADHLRTSPKERAENVMIVDLLRNDVSRIAMPHSVKVPRLFHVQALPTVWQMTSDVVARTREHTRLVDVFAALFPCGSVTGAPKVQAMRLIAELEGRARGVYCGALGVVRPGRTQGSLRATFNVPIRTLALRGAQVRCGIGSGITSSANAADEWQEWRHKRAFIERALVSPLQLLETLALHDGQFRNLDRHLARMRASAAHFEIDWPERHIAQTLNTVRGEHAEGEWRVRLLLGEEDGVFSAQTFAFGATTQPVALALARRAFMAAHSDFVRHKTTRRSHYAAFEPAAGSGLFDVILWNEAGEITECTRGNIAMQLDEDGSWITPPLACGLLPGVGRAIALESGRVREQALHVRDIGKVRAWAFVNSLRGWLDARVS</sequence>
<name>A0A7H0GHU6_9BURK</name>
<evidence type="ECO:0000313" key="3">
    <source>
        <dbReference type="EMBL" id="QNP47862.1"/>
    </source>
</evidence>
<dbReference type="SUPFAM" id="SSF56752">
    <property type="entry name" value="D-aminoacid aminotransferase-like PLP-dependent enzymes"/>
    <property type="match status" value="1"/>
</dbReference>
<dbReference type="GO" id="GO:0000162">
    <property type="term" value="P:L-tryptophan biosynthetic process"/>
    <property type="evidence" value="ECO:0007669"/>
    <property type="project" value="TreeGrafter"/>
</dbReference>
<dbReference type="PANTHER" id="PTHR11236:SF50">
    <property type="entry name" value="AMINODEOXYCHORISMATE SYNTHASE COMPONENT 1"/>
    <property type="match status" value="1"/>
</dbReference>
<keyword evidence="4" id="KW-1185">Reference proteome</keyword>
<dbReference type="Gene3D" id="3.60.120.10">
    <property type="entry name" value="Anthranilate synthase"/>
    <property type="match status" value="1"/>
</dbReference>
<evidence type="ECO:0000313" key="4">
    <source>
        <dbReference type="Proteomes" id="UP000516028"/>
    </source>
</evidence>
<accession>A0A7H0GHU6</accession>
<dbReference type="Gene3D" id="3.20.10.10">
    <property type="entry name" value="D-amino Acid Aminotransferase, subunit A, domain 2"/>
    <property type="match status" value="1"/>
</dbReference>
<protein>
    <submittedName>
        <fullName evidence="3">Chorismate-binding protein</fullName>
    </submittedName>
</protein>
<feature type="region of interest" description="Disordered" evidence="1">
    <location>
        <begin position="206"/>
        <end position="227"/>
    </location>
</feature>
<evidence type="ECO:0000259" key="2">
    <source>
        <dbReference type="Pfam" id="PF00425"/>
    </source>
</evidence>
<feature type="domain" description="Chorismate-utilising enzyme C-terminal" evidence="2">
    <location>
        <begin position="125"/>
        <end position="381"/>
    </location>
</feature>
<dbReference type="InterPro" id="IPR015890">
    <property type="entry name" value="Chorismate_C"/>
</dbReference>
<reference evidence="3 4" key="1">
    <citation type="submission" date="2020-08" db="EMBL/GenBank/DDBJ databases">
        <title>Genome sequence of Diaphorobacter aerolatus KACC 16536T.</title>
        <authorList>
            <person name="Hyun D.-W."/>
            <person name="Bae J.-W."/>
        </authorList>
    </citation>
    <scope>NUCLEOTIDE SEQUENCE [LARGE SCALE GENOMIC DNA]</scope>
    <source>
        <strain evidence="3 4">KACC 16536</strain>
    </source>
</reference>
<dbReference type="PRINTS" id="PR00095">
    <property type="entry name" value="ANTSNTHASEI"/>
</dbReference>
<dbReference type="Proteomes" id="UP000516028">
    <property type="component" value="Chromosome"/>
</dbReference>
<dbReference type="KEGG" id="daer:H9K75_17200"/>
<dbReference type="Pfam" id="PF01063">
    <property type="entry name" value="Aminotran_4"/>
    <property type="match status" value="1"/>
</dbReference>
<dbReference type="InterPro" id="IPR043131">
    <property type="entry name" value="BCAT-like_N"/>
</dbReference>
<organism evidence="3 4">
    <name type="scientific">Diaphorobacter aerolatus</name>
    <dbReference type="NCBI Taxonomy" id="1288495"/>
    <lineage>
        <taxon>Bacteria</taxon>
        <taxon>Pseudomonadati</taxon>
        <taxon>Pseudomonadota</taxon>
        <taxon>Betaproteobacteria</taxon>
        <taxon>Burkholderiales</taxon>
        <taxon>Comamonadaceae</taxon>
        <taxon>Diaphorobacter</taxon>
    </lineage>
</organism>
<dbReference type="GO" id="GO:0046820">
    <property type="term" value="F:4-amino-4-deoxychorismate synthase activity"/>
    <property type="evidence" value="ECO:0007669"/>
    <property type="project" value="TreeGrafter"/>
</dbReference>
<dbReference type="AlphaFoldDB" id="A0A7H0GHU6"/>
<dbReference type="PANTHER" id="PTHR11236">
    <property type="entry name" value="AMINOBENZOATE/ANTHRANILATE SYNTHASE"/>
    <property type="match status" value="1"/>
</dbReference>
<proteinExistence type="predicted"/>
<dbReference type="Gene3D" id="3.30.470.10">
    <property type="match status" value="1"/>
</dbReference>
<dbReference type="Pfam" id="PF00425">
    <property type="entry name" value="Chorismate_bind"/>
    <property type="match status" value="1"/>
</dbReference>
<evidence type="ECO:0000256" key="1">
    <source>
        <dbReference type="SAM" id="MobiDB-lite"/>
    </source>
</evidence>
<dbReference type="EMBL" id="CP060783">
    <property type="protein sequence ID" value="QNP47862.1"/>
    <property type="molecule type" value="Genomic_DNA"/>
</dbReference>
<dbReference type="InterPro" id="IPR005801">
    <property type="entry name" value="ADC_synthase"/>
</dbReference>
<dbReference type="RefSeq" id="WP_187723542.1">
    <property type="nucleotide sequence ID" value="NZ_CP060783.1"/>
</dbReference>
<gene>
    <name evidence="3" type="ORF">H9K75_17200</name>
</gene>
<dbReference type="InterPro" id="IPR019999">
    <property type="entry name" value="Anth_synth_I-like"/>
</dbReference>